<accession>A0A833SQH6</accession>
<evidence type="ECO:0000313" key="1">
    <source>
        <dbReference type="EMBL" id="KAF4029430.1"/>
    </source>
</evidence>
<dbReference type="EMBL" id="WSZM01000815">
    <property type="protein sequence ID" value="KAF4029430.1"/>
    <property type="molecule type" value="Genomic_DNA"/>
</dbReference>
<proteinExistence type="predicted"/>
<reference evidence="1" key="1">
    <citation type="submission" date="2020-04" db="EMBL/GenBank/DDBJ databases">
        <title>Hybrid Assembly of Korean Phytophthora infestans isolates.</title>
        <authorList>
            <person name="Prokchorchik M."/>
            <person name="Lee Y."/>
            <person name="Seo J."/>
            <person name="Cho J.-H."/>
            <person name="Park Y.-E."/>
            <person name="Jang D.-C."/>
            <person name="Im J.-S."/>
            <person name="Choi J.-G."/>
            <person name="Park H.-J."/>
            <person name="Lee G.-B."/>
            <person name="Lee Y.-G."/>
            <person name="Hong S.-Y."/>
            <person name="Cho K."/>
            <person name="Sohn K.H."/>
        </authorList>
    </citation>
    <scope>NUCLEOTIDE SEQUENCE</scope>
    <source>
        <strain evidence="1">KR_1_A1</strain>
    </source>
</reference>
<dbReference type="AlphaFoldDB" id="A0A833SQH6"/>
<protein>
    <submittedName>
        <fullName evidence="1">Uncharacterized protein</fullName>
    </submittedName>
</protein>
<keyword evidence="2" id="KW-1185">Reference proteome</keyword>
<dbReference type="Proteomes" id="UP000602510">
    <property type="component" value="Unassembled WGS sequence"/>
</dbReference>
<evidence type="ECO:0000313" key="2">
    <source>
        <dbReference type="Proteomes" id="UP000602510"/>
    </source>
</evidence>
<sequence>MMILRQWQWLGLGRRRWLGPEQGTLALPAVLNWDSPYPPDGTMYVENRGTPPTPEIASRRSFYFGAKQSVLSSEQQPKVGVLTVGGETGVST</sequence>
<gene>
    <name evidence="1" type="ORF">GN244_ATG18823</name>
</gene>
<organism evidence="1 2">
    <name type="scientific">Phytophthora infestans</name>
    <name type="common">Potato late blight agent</name>
    <name type="synonym">Botrytis infestans</name>
    <dbReference type="NCBI Taxonomy" id="4787"/>
    <lineage>
        <taxon>Eukaryota</taxon>
        <taxon>Sar</taxon>
        <taxon>Stramenopiles</taxon>
        <taxon>Oomycota</taxon>
        <taxon>Peronosporomycetes</taxon>
        <taxon>Peronosporales</taxon>
        <taxon>Peronosporaceae</taxon>
        <taxon>Phytophthora</taxon>
    </lineage>
</organism>
<comment type="caution">
    <text evidence="1">The sequence shown here is derived from an EMBL/GenBank/DDBJ whole genome shotgun (WGS) entry which is preliminary data.</text>
</comment>
<name>A0A833SQH6_PHYIN</name>